<evidence type="ECO:0008006" key="4">
    <source>
        <dbReference type="Google" id="ProtNLM"/>
    </source>
</evidence>
<reference evidence="2 3" key="1">
    <citation type="journal article" date="2020" name="Phytopathology">
        <title>Genome Sequence Resources of Colletotrichum truncatum, C. plurivorum, C. musicola, and C. sojae: Four Species Pathogenic to Soybean (Glycine max).</title>
        <authorList>
            <person name="Rogerio F."/>
            <person name="Boufleur T.R."/>
            <person name="Ciampi-Guillardi M."/>
            <person name="Sukno S.A."/>
            <person name="Thon M.R."/>
            <person name="Massola Junior N.S."/>
            <person name="Baroncelli R."/>
        </authorList>
    </citation>
    <scope>NUCLEOTIDE SEQUENCE [LARGE SCALE GENOMIC DNA]</scope>
    <source>
        <strain evidence="2 3">LFN0009</strain>
    </source>
</reference>
<accession>A0A8H6IV78</accession>
<sequence>MQFSLASAVSLLAAVQTASAWQIIGYNGNQNCHDGYQNRVLRGGGAQNVCYTFGQSMPGVTCTHYARNGAPAEGCHGHLPINSIRVDTGQTCYFHRQTNCGGGFHLVDNKNTCAAGGGEFKSFKCSQLATTPATCNGFCLSLLSSVIPIVLTMVSFKAIATINVAPFQAEAEGPGIVSRFMIAVQPNVSQPSCELTTGG</sequence>
<organism evidence="2 3">
    <name type="scientific">Colletotrichum sojae</name>
    <dbReference type="NCBI Taxonomy" id="2175907"/>
    <lineage>
        <taxon>Eukaryota</taxon>
        <taxon>Fungi</taxon>
        <taxon>Dikarya</taxon>
        <taxon>Ascomycota</taxon>
        <taxon>Pezizomycotina</taxon>
        <taxon>Sordariomycetes</taxon>
        <taxon>Hypocreomycetidae</taxon>
        <taxon>Glomerellales</taxon>
        <taxon>Glomerellaceae</taxon>
        <taxon>Colletotrichum</taxon>
        <taxon>Colletotrichum orchidearum species complex</taxon>
    </lineage>
</organism>
<feature type="chain" id="PRO_5034229294" description="Secreted protein" evidence="1">
    <location>
        <begin position="21"/>
        <end position="199"/>
    </location>
</feature>
<gene>
    <name evidence="2" type="ORF">CSOJ01_12268</name>
</gene>
<name>A0A8H6IV78_9PEZI</name>
<proteinExistence type="predicted"/>
<dbReference type="EMBL" id="WIGN01000309">
    <property type="protein sequence ID" value="KAF6800241.1"/>
    <property type="molecule type" value="Genomic_DNA"/>
</dbReference>
<evidence type="ECO:0000313" key="3">
    <source>
        <dbReference type="Proteomes" id="UP000652219"/>
    </source>
</evidence>
<evidence type="ECO:0000313" key="2">
    <source>
        <dbReference type="EMBL" id="KAF6800241.1"/>
    </source>
</evidence>
<protein>
    <recommendedName>
        <fullName evidence="4">Secreted protein</fullName>
    </recommendedName>
</protein>
<keyword evidence="1" id="KW-0732">Signal</keyword>
<evidence type="ECO:0000256" key="1">
    <source>
        <dbReference type="SAM" id="SignalP"/>
    </source>
</evidence>
<feature type="signal peptide" evidence="1">
    <location>
        <begin position="1"/>
        <end position="20"/>
    </location>
</feature>
<dbReference type="AlphaFoldDB" id="A0A8H6IV78"/>
<dbReference type="Proteomes" id="UP000652219">
    <property type="component" value="Unassembled WGS sequence"/>
</dbReference>
<comment type="caution">
    <text evidence="2">The sequence shown here is derived from an EMBL/GenBank/DDBJ whole genome shotgun (WGS) entry which is preliminary data.</text>
</comment>
<keyword evidence="3" id="KW-1185">Reference proteome</keyword>